<accession>A0A1Y1VI65</accession>
<reference evidence="2 3" key="1">
    <citation type="submission" date="2016-08" db="EMBL/GenBank/DDBJ databases">
        <title>Genomes of anaerobic fungi encode conserved fungal cellulosomes for biomass hydrolysis.</title>
        <authorList>
            <consortium name="DOE Joint Genome Institute"/>
            <person name="Haitjema C.H."/>
            <person name="Gilmore S.P."/>
            <person name="Henske J.K."/>
            <person name="Solomon K.V."/>
            <person name="De Groot R."/>
            <person name="Kuo A."/>
            <person name="Mondo S.J."/>
            <person name="Salamov A.A."/>
            <person name="Labutti K."/>
            <person name="Zhao Z."/>
            <person name="Chiniquy J."/>
            <person name="Barry K."/>
            <person name="Brewer H.M."/>
            <person name="Purvine S.O."/>
            <person name="Wright A.T."/>
            <person name="Boxma B."/>
            <person name="Van Alen T."/>
            <person name="Hackstein J.H."/>
            <person name="Baker S.E."/>
            <person name="Grigoriev I.V."/>
            <person name="O'Malley M.A."/>
        </authorList>
    </citation>
    <scope>NUCLEOTIDE SEQUENCE [LARGE SCALE GENOMIC DNA]</scope>
    <source>
        <strain evidence="3">finn</strain>
    </source>
</reference>
<keyword evidence="3" id="KW-1185">Reference proteome</keyword>
<organism evidence="2 3">
    <name type="scientific">Piromyces finnis</name>
    <dbReference type="NCBI Taxonomy" id="1754191"/>
    <lineage>
        <taxon>Eukaryota</taxon>
        <taxon>Fungi</taxon>
        <taxon>Fungi incertae sedis</taxon>
        <taxon>Chytridiomycota</taxon>
        <taxon>Chytridiomycota incertae sedis</taxon>
        <taxon>Neocallimastigomycetes</taxon>
        <taxon>Neocallimastigales</taxon>
        <taxon>Neocallimastigaceae</taxon>
        <taxon>Piromyces</taxon>
    </lineage>
</organism>
<dbReference type="EMBL" id="MCFH01000007">
    <property type="protein sequence ID" value="ORX56654.1"/>
    <property type="molecule type" value="Genomic_DNA"/>
</dbReference>
<evidence type="ECO:0000313" key="2">
    <source>
        <dbReference type="EMBL" id="ORX56654.1"/>
    </source>
</evidence>
<proteinExistence type="predicted"/>
<evidence type="ECO:0000313" key="3">
    <source>
        <dbReference type="Proteomes" id="UP000193719"/>
    </source>
</evidence>
<dbReference type="OrthoDB" id="10403328at2759"/>
<dbReference type="AlphaFoldDB" id="A0A1Y1VI65"/>
<protein>
    <submittedName>
        <fullName evidence="2">Uncharacterized protein</fullName>
    </submittedName>
</protein>
<reference evidence="2 3" key="2">
    <citation type="submission" date="2016-08" db="EMBL/GenBank/DDBJ databases">
        <title>Pervasive Adenine N6-methylation of Active Genes in Fungi.</title>
        <authorList>
            <consortium name="DOE Joint Genome Institute"/>
            <person name="Mondo S.J."/>
            <person name="Dannebaum R.O."/>
            <person name="Kuo R.C."/>
            <person name="Labutti K."/>
            <person name="Haridas S."/>
            <person name="Kuo A."/>
            <person name="Salamov A."/>
            <person name="Ahrendt S.R."/>
            <person name="Lipzen A."/>
            <person name="Sullivan W."/>
            <person name="Andreopoulos W.B."/>
            <person name="Clum A."/>
            <person name="Lindquist E."/>
            <person name="Daum C."/>
            <person name="Ramamoorthy G.K."/>
            <person name="Gryganskyi A."/>
            <person name="Culley D."/>
            <person name="Magnuson J.K."/>
            <person name="James T.Y."/>
            <person name="O'Malley M.A."/>
            <person name="Stajich J.E."/>
            <person name="Spatafora J.W."/>
            <person name="Visel A."/>
            <person name="Grigoriev I.V."/>
        </authorList>
    </citation>
    <scope>NUCLEOTIDE SEQUENCE [LARGE SCALE GENOMIC DNA]</scope>
    <source>
        <strain evidence="3">finn</strain>
    </source>
</reference>
<dbReference type="Proteomes" id="UP000193719">
    <property type="component" value="Unassembled WGS sequence"/>
</dbReference>
<name>A0A1Y1VI65_9FUNG</name>
<feature type="signal peptide" evidence="1">
    <location>
        <begin position="1"/>
        <end position="24"/>
    </location>
</feature>
<comment type="caution">
    <text evidence="2">The sequence shown here is derived from an EMBL/GenBank/DDBJ whole genome shotgun (WGS) entry which is preliminary data.</text>
</comment>
<evidence type="ECO:0000256" key="1">
    <source>
        <dbReference type="SAM" id="SignalP"/>
    </source>
</evidence>
<dbReference type="STRING" id="1754191.A0A1Y1VI65"/>
<gene>
    <name evidence="2" type="ORF">BCR36DRAFT_402626</name>
</gene>
<keyword evidence="1" id="KW-0732">Signal</keyword>
<sequence>MLLKKLFSFKGLGLTLFLSSLVKTKPNIHKRYEEDEEDYYYTIGQRTISYLSLYNKNGEILGRRVLTNSLYNNRIMDQIKDYLINNDNIINKIDVVEIIGINHPAFLINYDIFEYGAYPMESLKFNTSSNYEVGPFRWNLNQSAISSTVEWSSQSYLWGVKNHQDSITYSESDFQKALDERAIDFSQIKKLDWKCEYDKEKKRCTNFDIIKDKSYDLLILGLSEITMPDYLIKEYTKFKSEANLYDPQILKKFNVENPNFESTINWFNSTIEELRSLKTICENQDNQSVIHSIVSYECDHLIDSDLIQPDSKFLNGSTYKSSIQGKSMIDALFHILVKMINEDKK</sequence>
<feature type="chain" id="PRO_5012305051" evidence="1">
    <location>
        <begin position="25"/>
        <end position="345"/>
    </location>
</feature>